<proteinExistence type="predicted"/>
<accession>A0A1I5ZJC6</accession>
<reference evidence="2" key="1">
    <citation type="submission" date="2016-10" db="EMBL/GenBank/DDBJ databases">
        <authorList>
            <person name="Varghese N."/>
            <person name="Submissions S."/>
        </authorList>
    </citation>
    <scope>NUCLEOTIDE SEQUENCE [LARGE SCALE GENOMIC DNA]</scope>
    <source>
        <strain evidence="2">JCM 10271</strain>
    </source>
</reference>
<evidence type="ECO:0000313" key="2">
    <source>
        <dbReference type="Proteomes" id="UP000243106"/>
    </source>
</evidence>
<protein>
    <recommendedName>
        <fullName evidence="3">Single-stranded DNA-binding protein</fullName>
    </recommendedName>
</protein>
<dbReference type="Proteomes" id="UP000243106">
    <property type="component" value="Unassembled WGS sequence"/>
</dbReference>
<gene>
    <name evidence="1" type="ORF">SAMN05421853_11098</name>
</gene>
<dbReference type="AlphaFoldDB" id="A0A1I5ZJC6"/>
<evidence type="ECO:0008006" key="3">
    <source>
        <dbReference type="Google" id="ProtNLM"/>
    </source>
</evidence>
<keyword evidence="2" id="KW-1185">Reference proteome</keyword>
<dbReference type="RefSeq" id="WP_093013585.1">
    <property type="nucleotide sequence ID" value="NZ_FOXV01000010.1"/>
</dbReference>
<name>A0A1I5ZJC6_9RHOB</name>
<organism evidence="1 2">
    <name type="scientific">Roseivivax halotolerans</name>
    <dbReference type="NCBI Taxonomy" id="93684"/>
    <lineage>
        <taxon>Bacteria</taxon>
        <taxon>Pseudomonadati</taxon>
        <taxon>Pseudomonadota</taxon>
        <taxon>Alphaproteobacteria</taxon>
        <taxon>Rhodobacterales</taxon>
        <taxon>Roseobacteraceae</taxon>
        <taxon>Roseivivax</taxon>
    </lineage>
</organism>
<sequence>MGKRKELRKHLGARLGVTATVARFGIKNGYKGPEPTILLKNVQDADGNTLTDHLWFKKGKSWDAAQPGCKVSFSARVDSYVKGYQGHRWDVERTQETDYRLVYPTKVQVTQAEKEVA</sequence>
<evidence type="ECO:0000313" key="1">
    <source>
        <dbReference type="EMBL" id="SFQ56558.1"/>
    </source>
</evidence>
<dbReference type="STRING" id="93684.SAMN05421853_11098"/>
<dbReference type="EMBL" id="FOXV01000010">
    <property type="protein sequence ID" value="SFQ56558.1"/>
    <property type="molecule type" value="Genomic_DNA"/>
</dbReference>